<accession>A0A2P2NUA2</accession>
<name>A0A2P2NUA2_RHIMU</name>
<protein>
    <submittedName>
        <fullName evidence="1">Uncharacterized protein</fullName>
    </submittedName>
</protein>
<dbReference type="EMBL" id="GGEC01065581">
    <property type="protein sequence ID" value="MBX46065.1"/>
    <property type="molecule type" value="Transcribed_RNA"/>
</dbReference>
<reference evidence="1" key="1">
    <citation type="submission" date="2018-02" db="EMBL/GenBank/DDBJ databases">
        <title>Rhizophora mucronata_Transcriptome.</title>
        <authorList>
            <person name="Meera S.P."/>
            <person name="Sreeshan A."/>
            <person name="Augustine A."/>
        </authorList>
    </citation>
    <scope>NUCLEOTIDE SEQUENCE</scope>
    <source>
        <tissue evidence="1">Leaf</tissue>
    </source>
</reference>
<proteinExistence type="predicted"/>
<dbReference type="AlphaFoldDB" id="A0A2P2NUA2"/>
<evidence type="ECO:0000313" key="1">
    <source>
        <dbReference type="EMBL" id="MBX46065.1"/>
    </source>
</evidence>
<sequence length="76" mass="8830">MRNSSYVCTFILRFSWWCIHRSKYFGYLLGGPWFFDALYVDPVCIALYYQAWGTCDAGITCISFLKSVFGEIMSGR</sequence>
<organism evidence="1">
    <name type="scientific">Rhizophora mucronata</name>
    <name type="common">Asiatic mangrove</name>
    <dbReference type="NCBI Taxonomy" id="61149"/>
    <lineage>
        <taxon>Eukaryota</taxon>
        <taxon>Viridiplantae</taxon>
        <taxon>Streptophyta</taxon>
        <taxon>Embryophyta</taxon>
        <taxon>Tracheophyta</taxon>
        <taxon>Spermatophyta</taxon>
        <taxon>Magnoliopsida</taxon>
        <taxon>eudicotyledons</taxon>
        <taxon>Gunneridae</taxon>
        <taxon>Pentapetalae</taxon>
        <taxon>rosids</taxon>
        <taxon>fabids</taxon>
        <taxon>Malpighiales</taxon>
        <taxon>Rhizophoraceae</taxon>
        <taxon>Rhizophora</taxon>
    </lineage>
</organism>